<dbReference type="InterPro" id="IPR001087">
    <property type="entry name" value="GDSL"/>
</dbReference>
<dbReference type="InParanoid" id="A0A0C2WK88"/>
<dbReference type="SUPFAM" id="SSF52266">
    <property type="entry name" value="SGNH hydrolase"/>
    <property type="match status" value="1"/>
</dbReference>
<accession>A0A0C2WK88</accession>
<dbReference type="Proteomes" id="UP000054549">
    <property type="component" value="Unassembled WGS sequence"/>
</dbReference>
<dbReference type="EMBL" id="KN818277">
    <property type="protein sequence ID" value="KIL61967.1"/>
    <property type="molecule type" value="Genomic_DNA"/>
</dbReference>
<dbReference type="AlphaFoldDB" id="A0A0C2WK88"/>
<gene>
    <name evidence="2" type="ORF">M378DRAFT_13169</name>
</gene>
<evidence type="ECO:0000313" key="2">
    <source>
        <dbReference type="EMBL" id="KIL61967.1"/>
    </source>
</evidence>
<organism evidence="2 3">
    <name type="scientific">Amanita muscaria (strain Koide BX008)</name>
    <dbReference type="NCBI Taxonomy" id="946122"/>
    <lineage>
        <taxon>Eukaryota</taxon>
        <taxon>Fungi</taxon>
        <taxon>Dikarya</taxon>
        <taxon>Basidiomycota</taxon>
        <taxon>Agaricomycotina</taxon>
        <taxon>Agaricomycetes</taxon>
        <taxon>Agaricomycetidae</taxon>
        <taxon>Agaricales</taxon>
        <taxon>Pluteineae</taxon>
        <taxon>Amanitaceae</taxon>
        <taxon>Amanita</taxon>
    </lineage>
</organism>
<dbReference type="OrthoDB" id="1600564at2759"/>
<reference evidence="2 3" key="1">
    <citation type="submission" date="2014-04" db="EMBL/GenBank/DDBJ databases">
        <title>Evolutionary Origins and Diversification of the Mycorrhizal Mutualists.</title>
        <authorList>
            <consortium name="DOE Joint Genome Institute"/>
            <consortium name="Mycorrhizal Genomics Consortium"/>
            <person name="Kohler A."/>
            <person name="Kuo A."/>
            <person name="Nagy L.G."/>
            <person name="Floudas D."/>
            <person name="Copeland A."/>
            <person name="Barry K.W."/>
            <person name="Cichocki N."/>
            <person name="Veneault-Fourrey C."/>
            <person name="LaButti K."/>
            <person name="Lindquist E.A."/>
            <person name="Lipzen A."/>
            <person name="Lundell T."/>
            <person name="Morin E."/>
            <person name="Murat C."/>
            <person name="Riley R."/>
            <person name="Ohm R."/>
            <person name="Sun H."/>
            <person name="Tunlid A."/>
            <person name="Henrissat B."/>
            <person name="Grigoriev I.V."/>
            <person name="Hibbett D.S."/>
            <person name="Martin F."/>
        </authorList>
    </citation>
    <scope>NUCLEOTIDE SEQUENCE [LARGE SCALE GENOMIC DNA]</scope>
    <source>
        <strain evidence="2 3">Koide BX008</strain>
    </source>
</reference>
<evidence type="ECO:0000256" key="1">
    <source>
        <dbReference type="SAM" id="SignalP"/>
    </source>
</evidence>
<evidence type="ECO:0000313" key="3">
    <source>
        <dbReference type="Proteomes" id="UP000054549"/>
    </source>
</evidence>
<name>A0A0C2WK88_AMAMK</name>
<dbReference type="Pfam" id="PF00657">
    <property type="entry name" value="Lipase_GDSL"/>
    <property type="match status" value="1"/>
</dbReference>
<dbReference type="InterPro" id="IPR036514">
    <property type="entry name" value="SGNH_hydro_sf"/>
</dbReference>
<dbReference type="Gene3D" id="3.40.50.1110">
    <property type="entry name" value="SGNH hydrolase"/>
    <property type="match status" value="1"/>
</dbReference>
<keyword evidence="3" id="KW-1185">Reference proteome</keyword>
<protein>
    <submittedName>
        <fullName evidence="2">Carbohydrate esterase family 16 protein</fullName>
    </submittedName>
</protein>
<proteinExistence type="predicted"/>
<feature type="signal peptide" evidence="1">
    <location>
        <begin position="1"/>
        <end position="23"/>
    </location>
</feature>
<dbReference type="GO" id="GO:0016788">
    <property type="term" value="F:hydrolase activity, acting on ester bonds"/>
    <property type="evidence" value="ECO:0007669"/>
    <property type="project" value="InterPro"/>
</dbReference>
<dbReference type="STRING" id="946122.A0A0C2WK88"/>
<dbReference type="HOGENOM" id="CLU_015101_4_2_1"/>
<dbReference type="CDD" id="cd01846">
    <property type="entry name" value="fatty_acyltransferase_like"/>
    <property type="match status" value="1"/>
</dbReference>
<feature type="chain" id="PRO_5002158042" evidence="1">
    <location>
        <begin position="24"/>
        <end position="342"/>
    </location>
</feature>
<keyword evidence="1" id="KW-0732">Signal</keyword>
<sequence length="342" mass="38192">MQLAFCVPSFITLLLILSPNVIGVLTSQPSKHSQRMLRLSPDNNNQAKIVHDTALGTLYWFSLGDSYSETGFNASGTLPSVGNPLGNPTYPGWTGGGGANWVDYLTTTYNQSLTLTYNLARGGATINSSLVTPGQGVSLEDEVNTFLSKFANSPPSTPWKTWNTLFSIWIGINDIAYSYDNHGDRDAFTDILLDSYFKLVEPLYVSLDSDTKLPHLNRSPLMLTRSVSEQEKERSAIEGFNDKLQTRIDWFKGNHTDAWIWQWDSQAVFKAILDDPQSYGFQDATSYGNNPSYFWGNAYHPGGNIPDFNLIFPPLMIVIHRLATAHKIFAKNISDTLNIFPW</sequence>